<comment type="subcellular location">
    <subcellularLocation>
        <location evidence="1">Membrane</location>
        <topology evidence="1">Multi-pass membrane protein</topology>
    </subcellularLocation>
</comment>
<comment type="caution">
    <text evidence="8">The sequence shown here is derived from an EMBL/GenBank/DDBJ whole genome shotgun (WGS) entry which is preliminary data.</text>
</comment>
<dbReference type="PANTHER" id="PTHR21716:SF68">
    <property type="entry name" value="TRANSPORT PROTEIN YTVI-RELATED"/>
    <property type="match status" value="1"/>
</dbReference>
<feature type="compositionally biased region" description="Low complexity" evidence="6">
    <location>
        <begin position="367"/>
        <end position="382"/>
    </location>
</feature>
<evidence type="ECO:0000256" key="3">
    <source>
        <dbReference type="ARBA" id="ARBA00022692"/>
    </source>
</evidence>
<evidence type="ECO:0000256" key="6">
    <source>
        <dbReference type="SAM" id="MobiDB-lite"/>
    </source>
</evidence>
<dbReference type="InterPro" id="IPR014227">
    <property type="entry name" value="YtvI-like"/>
</dbReference>
<feature type="transmembrane region" description="Helical" evidence="7">
    <location>
        <begin position="37"/>
        <end position="55"/>
    </location>
</feature>
<dbReference type="InterPro" id="IPR002549">
    <property type="entry name" value="AI-2E-like"/>
</dbReference>
<feature type="transmembrane region" description="Helical" evidence="7">
    <location>
        <begin position="169"/>
        <end position="187"/>
    </location>
</feature>
<keyword evidence="4 7" id="KW-1133">Transmembrane helix</keyword>
<dbReference type="NCBIfam" id="TIGR02872">
    <property type="entry name" value="spore_ytvI"/>
    <property type="match status" value="1"/>
</dbReference>
<accession>A0A645CWH6</accession>
<dbReference type="EMBL" id="VSSQ01030628">
    <property type="protein sequence ID" value="MPM81223.1"/>
    <property type="molecule type" value="Genomic_DNA"/>
</dbReference>
<protein>
    <submittedName>
        <fullName evidence="8">Sodium-lithium/proton antiporter</fullName>
    </submittedName>
</protein>
<proteinExistence type="inferred from homology"/>
<dbReference type="AlphaFoldDB" id="A0A645CWH6"/>
<dbReference type="Pfam" id="PF01594">
    <property type="entry name" value="AI-2E_transport"/>
    <property type="match status" value="1"/>
</dbReference>
<feature type="transmembrane region" description="Helical" evidence="7">
    <location>
        <begin position="248"/>
        <end position="270"/>
    </location>
</feature>
<reference evidence="8" key="1">
    <citation type="submission" date="2019-08" db="EMBL/GenBank/DDBJ databases">
        <authorList>
            <person name="Kucharzyk K."/>
            <person name="Murdoch R.W."/>
            <person name="Higgins S."/>
            <person name="Loffler F."/>
        </authorList>
    </citation>
    <scope>NUCLEOTIDE SEQUENCE</scope>
</reference>
<dbReference type="PANTHER" id="PTHR21716">
    <property type="entry name" value="TRANSMEMBRANE PROTEIN"/>
    <property type="match status" value="1"/>
</dbReference>
<evidence type="ECO:0000256" key="7">
    <source>
        <dbReference type="SAM" id="Phobius"/>
    </source>
</evidence>
<feature type="transmembrane region" description="Helical" evidence="7">
    <location>
        <begin position="224"/>
        <end position="242"/>
    </location>
</feature>
<evidence type="ECO:0000256" key="2">
    <source>
        <dbReference type="ARBA" id="ARBA00009773"/>
    </source>
</evidence>
<feature type="region of interest" description="Disordered" evidence="6">
    <location>
        <begin position="364"/>
        <end position="398"/>
    </location>
</feature>
<gene>
    <name evidence="8" type="ORF">SDC9_128275</name>
</gene>
<keyword evidence="5 7" id="KW-0472">Membrane</keyword>
<sequence>MKLEKRKQFIVNFLYFAIILGVVILLTRYALGVLMPFIVALLVSLLLKPAVAFFNEKLKLPRSIAGIVLVVLFYALVGFLLSVIGIQLFAAAKSFFLLLPSLYANTIAPWFQNLFVSLQTFVEKLDPDTAATYNAIVSNVSTSLGGTVVNISRSVVSWVTNLTLKTPGLLLKLLITVIATIFLTADFPRIKAFVMRQLPVRICDLLHNARVQLGRTLWSYTRSYAMILAITFVEIGLGLSIIGVNNAFGIAILIALFDILPVVGSGIVLLPWTIFTLFSGNLPTGIGLAVLYVVVIVVRQIMEPKIVGDRVGLHPLVTLLSMVLGTYLFGGIGLLGLPITVALLHALNKQGAIHLYKLSDDPEPEAEFSAAAETPAPAAEPPQKQESEHKPKRKSKKK</sequence>
<organism evidence="8">
    <name type="scientific">bioreactor metagenome</name>
    <dbReference type="NCBI Taxonomy" id="1076179"/>
    <lineage>
        <taxon>unclassified sequences</taxon>
        <taxon>metagenomes</taxon>
        <taxon>ecological metagenomes</taxon>
    </lineage>
</organism>
<feature type="transmembrane region" description="Helical" evidence="7">
    <location>
        <begin position="282"/>
        <end position="302"/>
    </location>
</feature>
<evidence type="ECO:0000256" key="5">
    <source>
        <dbReference type="ARBA" id="ARBA00023136"/>
    </source>
</evidence>
<evidence type="ECO:0000256" key="4">
    <source>
        <dbReference type="ARBA" id="ARBA00022989"/>
    </source>
</evidence>
<dbReference type="GO" id="GO:0016020">
    <property type="term" value="C:membrane"/>
    <property type="evidence" value="ECO:0007669"/>
    <property type="project" value="UniProtKB-SubCell"/>
</dbReference>
<comment type="similarity">
    <text evidence="2">Belongs to the autoinducer-2 exporter (AI-2E) (TC 2.A.86) family.</text>
</comment>
<evidence type="ECO:0000256" key="1">
    <source>
        <dbReference type="ARBA" id="ARBA00004141"/>
    </source>
</evidence>
<feature type="transmembrane region" description="Helical" evidence="7">
    <location>
        <begin position="12"/>
        <end position="31"/>
    </location>
</feature>
<feature type="transmembrane region" description="Helical" evidence="7">
    <location>
        <begin position="322"/>
        <end position="347"/>
    </location>
</feature>
<feature type="transmembrane region" description="Helical" evidence="7">
    <location>
        <begin position="67"/>
        <end position="90"/>
    </location>
</feature>
<evidence type="ECO:0000313" key="8">
    <source>
        <dbReference type="EMBL" id="MPM81223.1"/>
    </source>
</evidence>
<dbReference type="GO" id="GO:0055085">
    <property type="term" value="P:transmembrane transport"/>
    <property type="evidence" value="ECO:0007669"/>
    <property type="project" value="TreeGrafter"/>
</dbReference>
<keyword evidence="3 7" id="KW-0812">Transmembrane</keyword>
<name>A0A645CWH6_9ZZZZ</name>